<sequence>MKKLFLIICLYVSAQSVHADTLTITFLDGETSNPIEGVSGFINSYAYDVFIPIQFVSDSDGRVVVPSFPEGAGDIWASAAGYTEIFIPFVFPDQSELVIAMLSGSTNNVTDTLNIQIVDSETGDPIVDVFGSAYSPSFWDYLIPFNTDEDGLASLYDFPTGQTDIWASANGYNDLFHSFNFSGQDLIVLEMDPSDIPNEETDTLSIQFVHSETGAPIQSVNGFINSSVTWMPFQFVTGASGTVEIHNFPYGSAELHANANGYYDIFMSFNFPDQDQLVIEMSPHETPPFETDTLKMVFVNTETGDIVPSVEGYAMSFGAWDMVYTYEFMSNELGYAEIYNFPLGLAEVYAFKIGFSDSYQYFEFTGDQSANVPGGGDVITIEMDPVGPPDYQNDTLAIDFVDAVTGLGIAGVGGYLMSEVGNDWDGFWSATFNSDNEGTAVIPLVPYGNIEIYGSCFGYLDHYSSISFPSQDDIQITLYPIEQTTNATISGTVTTPDGSQSFFPPIVFAVNTDSTQTTFQNFVDQNGDYTLPVLSGDYQIGAVTLLSGGAGFGMQMQFYENASTIYDASVVSLSDGEFVENINFTFSSEDVVFNTQYGNMVMGQVDGEDGVSMENTIITIKNQNGMTVSEGSVNASQMYMISGLEQGQLYLISATNDLYDTIEEVFTSNAMMSVKNFQFSSSPLTADEDIDQVPARFVLAQNFPNPFNPVTTIRYELPDQNLVNISVYDMRGNLIKNLLKSTQSPGLKTVRWDATDSHGNMVSAGVYLYKIQAGSFSQTKKMILLK</sequence>
<dbReference type="InterPro" id="IPR026444">
    <property type="entry name" value="Secre_tail"/>
</dbReference>
<feature type="domain" description="FlgD/Vpr Ig-like" evidence="1">
    <location>
        <begin position="723"/>
        <end position="773"/>
    </location>
</feature>
<dbReference type="InterPro" id="IPR025965">
    <property type="entry name" value="FlgD/Vpr_Ig-like"/>
</dbReference>
<evidence type="ECO:0000313" key="2">
    <source>
        <dbReference type="EMBL" id="SVA26551.1"/>
    </source>
</evidence>
<proteinExistence type="predicted"/>
<dbReference type="Gene3D" id="2.60.40.4070">
    <property type="match status" value="1"/>
</dbReference>
<protein>
    <recommendedName>
        <fullName evidence="1">FlgD/Vpr Ig-like domain-containing protein</fullName>
    </recommendedName>
</protein>
<dbReference type="Pfam" id="PF13860">
    <property type="entry name" value="FlgD_ig"/>
    <property type="match status" value="1"/>
</dbReference>
<reference evidence="2" key="1">
    <citation type="submission" date="2018-05" db="EMBL/GenBank/DDBJ databases">
        <authorList>
            <person name="Lanie J.A."/>
            <person name="Ng W.-L."/>
            <person name="Kazmierczak K.M."/>
            <person name="Andrzejewski T.M."/>
            <person name="Davidsen T.M."/>
            <person name="Wayne K.J."/>
            <person name="Tettelin H."/>
            <person name="Glass J.I."/>
            <person name="Rusch D."/>
            <person name="Podicherti R."/>
            <person name="Tsui H.-C.T."/>
            <person name="Winkler M.E."/>
        </authorList>
    </citation>
    <scope>NUCLEOTIDE SEQUENCE</scope>
</reference>
<dbReference type="EMBL" id="UINC01006274">
    <property type="protein sequence ID" value="SVA26551.1"/>
    <property type="molecule type" value="Genomic_DNA"/>
</dbReference>
<organism evidence="2">
    <name type="scientific">marine metagenome</name>
    <dbReference type="NCBI Taxonomy" id="408172"/>
    <lineage>
        <taxon>unclassified sequences</taxon>
        <taxon>metagenomes</taxon>
        <taxon>ecological metagenomes</taxon>
    </lineage>
</organism>
<name>A0A381UFP4_9ZZZZ</name>
<dbReference type="NCBIfam" id="TIGR04183">
    <property type="entry name" value="Por_Secre_tail"/>
    <property type="match status" value="1"/>
</dbReference>
<accession>A0A381UFP4</accession>
<gene>
    <name evidence="2" type="ORF">METZ01_LOCUS79405</name>
</gene>
<evidence type="ECO:0000259" key="1">
    <source>
        <dbReference type="Pfam" id="PF13860"/>
    </source>
</evidence>
<dbReference type="AlphaFoldDB" id="A0A381UFP4"/>